<protein>
    <submittedName>
        <fullName evidence="1">Uncharacterized protein</fullName>
    </submittedName>
</protein>
<sequence>MLPSEEPGTMPFTTLLQTEIHNLSRNPTGMMAIMNNFLSADLVPTVLSLLTGAALEWPGELWSSGTLHCGSTEKFLTMFIGKFKYKALSHPKSGPSVCIQPISSSVQSEPELMIPRQPEPEPLKHGQQPLPMKPSQPELAKPDHQNLLSRSPPQTATLYPPVFTRYPPALTHSLKSSSRTTMFQRRPAHP</sequence>
<name>A0ACC2HJG7_DALPE</name>
<keyword evidence="2" id="KW-1185">Reference proteome</keyword>
<reference evidence="1" key="1">
    <citation type="submission" date="2021-05" db="EMBL/GenBank/DDBJ databases">
        <authorList>
            <person name="Pan Q."/>
            <person name="Jouanno E."/>
            <person name="Zahm M."/>
            <person name="Klopp C."/>
            <person name="Cabau C."/>
            <person name="Louis A."/>
            <person name="Berthelot C."/>
            <person name="Parey E."/>
            <person name="Roest Crollius H."/>
            <person name="Montfort J."/>
            <person name="Robinson-Rechavi M."/>
            <person name="Bouchez O."/>
            <person name="Lampietro C."/>
            <person name="Lopez Roques C."/>
            <person name="Donnadieu C."/>
            <person name="Postlethwait J."/>
            <person name="Bobe J."/>
            <person name="Dillon D."/>
            <person name="Chandos A."/>
            <person name="von Hippel F."/>
            <person name="Guiguen Y."/>
        </authorList>
    </citation>
    <scope>NUCLEOTIDE SEQUENCE</scope>
    <source>
        <strain evidence="1">YG-Jan2019</strain>
    </source>
</reference>
<proteinExistence type="predicted"/>
<gene>
    <name evidence="1" type="ORF">DPEC_G00002350</name>
</gene>
<dbReference type="Proteomes" id="UP001157502">
    <property type="component" value="Chromosome 1"/>
</dbReference>
<dbReference type="EMBL" id="CM055728">
    <property type="protein sequence ID" value="KAJ8015982.1"/>
    <property type="molecule type" value="Genomic_DNA"/>
</dbReference>
<accession>A0ACC2HJG7</accession>
<evidence type="ECO:0000313" key="1">
    <source>
        <dbReference type="EMBL" id="KAJ8015982.1"/>
    </source>
</evidence>
<evidence type="ECO:0000313" key="2">
    <source>
        <dbReference type="Proteomes" id="UP001157502"/>
    </source>
</evidence>
<comment type="caution">
    <text evidence="1">The sequence shown here is derived from an EMBL/GenBank/DDBJ whole genome shotgun (WGS) entry which is preliminary data.</text>
</comment>
<organism evidence="1 2">
    <name type="scientific">Dallia pectoralis</name>
    <name type="common">Alaska blackfish</name>
    <dbReference type="NCBI Taxonomy" id="75939"/>
    <lineage>
        <taxon>Eukaryota</taxon>
        <taxon>Metazoa</taxon>
        <taxon>Chordata</taxon>
        <taxon>Craniata</taxon>
        <taxon>Vertebrata</taxon>
        <taxon>Euteleostomi</taxon>
        <taxon>Actinopterygii</taxon>
        <taxon>Neopterygii</taxon>
        <taxon>Teleostei</taxon>
        <taxon>Protacanthopterygii</taxon>
        <taxon>Esociformes</taxon>
        <taxon>Umbridae</taxon>
        <taxon>Dallia</taxon>
    </lineage>
</organism>